<dbReference type="GO" id="GO:0051604">
    <property type="term" value="P:protein maturation"/>
    <property type="evidence" value="ECO:0007669"/>
    <property type="project" value="TreeGrafter"/>
</dbReference>
<dbReference type="SUPFAM" id="SSF55326">
    <property type="entry name" value="PurM N-terminal domain-like"/>
    <property type="match status" value="1"/>
</dbReference>
<evidence type="ECO:0000259" key="3">
    <source>
        <dbReference type="Pfam" id="PF02769"/>
    </source>
</evidence>
<evidence type="ECO:0000256" key="1">
    <source>
        <dbReference type="ARBA" id="ARBA00006243"/>
    </source>
</evidence>
<feature type="domain" description="PurM-like C-terminal" evidence="3">
    <location>
        <begin position="167"/>
        <end position="318"/>
    </location>
</feature>
<organism evidence="4 5">
    <name type="scientific">Paraferrimonas haliotis</name>
    <dbReference type="NCBI Taxonomy" id="2013866"/>
    <lineage>
        <taxon>Bacteria</taxon>
        <taxon>Pseudomonadati</taxon>
        <taxon>Pseudomonadota</taxon>
        <taxon>Gammaproteobacteria</taxon>
        <taxon>Alteromonadales</taxon>
        <taxon>Ferrimonadaceae</taxon>
        <taxon>Paraferrimonas</taxon>
    </lineage>
</organism>
<gene>
    <name evidence="4" type="ORF">GCM10007894_07950</name>
</gene>
<sequence length="340" mass="35581">MTGTKITLAHGSGGLAMQQLIKDLFVKYFNNPHLSLMEDQAQLSLASFSNSTDKLAFATDSFVIDPITFNGGDIGKLAVCGTVNDLAVGGAIPKYLSAGFIIEEGLDLATLELIVKSMAQQAERAGVSIVTGDTKVVHKGACDKLFINTSGIGVIPENRCLGVSQVQAGDKVLVNGTLGDHATAILQARGELALSGDISSDCAALNELTELMQVAGKVHAMRDATRGGVAAVCNEISESSQLSICLKETQLPIHQEVRAVSEMLGLDPLLMANEGKLVAFVAAENADAVLAAMQSHPLGKQAACIGEVSDATTPQVVVEGLYGTHRQLQMPVGEQLPRIC</sequence>
<comment type="caution">
    <text evidence="4">The sequence shown here is derived from an EMBL/GenBank/DDBJ whole genome shotgun (WGS) entry which is preliminary data.</text>
</comment>
<dbReference type="Pfam" id="PF00586">
    <property type="entry name" value="AIRS"/>
    <property type="match status" value="1"/>
</dbReference>
<evidence type="ECO:0000313" key="5">
    <source>
        <dbReference type="Proteomes" id="UP001157439"/>
    </source>
</evidence>
<evidence type="ECO:0000259" key="2">
    <source>
        <dbReference type="Pfam" id="PF00586"/>
    </source>
</evidence>
<name>A0AA37WVP7_9GAMM</name>
<dbReference type="NCBIfam" id="TIGR02124">
    <property type="entry name" value="hypE"/>
    <property type="match status" value="1"/>
</dbReference>
<dbReference type="InterPro" id="IPR010918">
    <property type="entry name" value="PurM-like_C_dom"/>
</dbReference>
<dbReference type="FunFam" id="3.30.1330.10:FF:000015">
    <property type="entry name" value="Hydrogenase expression/formation protein HypE"/>
    <property type="match status" value="1"/>
</dbReference>
<dbReference type="Gene3D" id="3.90.650.10">
    <property type="entry name" value="PurM-like C-terminal domain"/>
    <property type="match status" value="1"/>
</dbReference>
<dbReference type="CDD" id="cd02197">
    <property type="entry name" value="HypE"/>
    <property type="match status" value="1"/>
</dbReference>
<proteinExistence type="inferred from homology"/>
<dbReference type="InterPro" id="IPR036921">
    <property type="entry name" value="PurM-like_N_sf"/>
</dbReference>
<dbReference type="PANTHER" id="PTHR30303:SF0">
    <property type="entry name" value="CARBAMOYL DEHYDRATASE HYPE"/>
    <property type="match status" value="1"/>
</dbReference>
<dbReference type="InterPro" id="IPR016188">
    <property type="entry name" value="PurM-like_N"/>
</dbReference>
<dbReference type="InterPro" id="IPR011854">
    <property type="entry name" value="HypE"/>
</dbReference>
<keyword evidence="5" id="KW-1185">Reference proteome</keyword>
<dbReference type="Gene3D" id="3.30.1330.10">
    <property type="entry name" value="PurM-like, N-terminal domain"/>
    <property type="match status" value="1"/>
</dbReference>
<comment type="similarity">
    <text evidence="1">Belongs to the HypE family.</text>
</comment>
<dbReference type="PANTHER" id="PTHR30303">
    <property type="entry name" value="HYDROGENASE ISOENZYMES FORMATION PROTEIN HYPE"/>
    <property type="match status" value="1"/>
</dbReference>
<dbReference type="Proteomes" id="UP001157439">
    <property type="component" value="Unassembled WGS sequence"/>
</dbReference>
<reference evidence="4 5" key="1">
    <citation type="journal article" date="2014" name="Int. J. Syst. Evol. Microbiol.">
        <title>Complete genome sequence of Corynebacterium casei LMG S-19264T (=DSM 44701T), isolated from a smear-ripened cheese.</title>
        <authorList>
            <consortium name="US DOE Joint Genome Institute (JGI-PGF)"/>
            <person name="Walter F."/>
            <person name="Albersmeier A."/>
            <person name="Kalinowski J."/>
            <person name="Ruckert C."/>
        </authorList>
    </citation>
    <scope>NUCLEOTIDE SEQUENCE [LARGE SCALE GENOMIC DNA]</scope>
    <source>
        <strain evidence="4 5">NBRC 112785</strain>
    </source>
</reference>
<dbReference type="SUPFAM" id="SSF56042">
    <property type="entry name" value="PurM C-terminal domain-like"/>
    <property type="match status" value="1"/>
</dbReference>
<feature type="domain" description="PurM-like N-terminal" evidence="2">
    <location>
        <begin position="45"/>
        <end position="155"/>
    </location>
</feature>
<dbReference type="EMBL" id="BSPO01000002">
    <property type="protein sequence ID" value="GLS82818.1"/>
    <property type="molecule type" value="Genomic_DNA"/>
</dbReference>
<evidence type="ECO:0000313" key="4">
    <source>
        <dbReference type="EMBL" id="GLS82818.1"/>
    </source>
</evidence>
<dbReference type="Pfam" id="PF02769">
    <property type="entry name" value="AIRS_C"/>
    <property type="match status" value="1"/>
</dbReference>
<dbReference type="PIRSF" id="PIRSF005644">
    <property type="entry name" value="Hdrgns_mtr_HypE"/>
    <property type="match status" value="1"/>
</dbReference>
<dbReference type="InterPro" id="IPR036676">
    <property type="entry name" value="PurM-like_C_sf"/>
</dbReference>
<dbReference type="RefSeq" id="WP_095499636.1">
    <property type="nucleotide sequence ID" value="NZ_BSPO01000002.1"/>
</dbReference>
<dbReference type="AlphaFoldDB" id="A0AA37WVP7"/>
<protein>
    <submittedName>
        <fullName evidence="4">Hydrogenase expression/formation protein HypE</fullName>
    </submittedName>
</protein>
<accession>A0AA37WVP7</accession>